<evidence type="ECO:0000259" key="2">
    <source>
        <dbReference type="Pfam" id="PF20516"/>
    </source>
</evidence>
<evidence type="ECO:0000256" key="1">
    <source>
        <dbReference type="SAM" id="MobiDB-lite"/>
    </source>
</evidence>
<dbReference type="Pfam" id="PF20516">
    <property type="entry name" value="PDDEXK_12"/>
    <property type="match status" value="1"/>
</dbReference>
<feature type="domain" description="PD-(D/E)XK nuclease-like" evidence="2">
    <location>
        <begin position="152"/>
        <end position="377"/>
    </location>
</feature>
<dbReference type="InterPro" id="IPR046797">
    <property type="entry name" value="PDDEXK_12"/>
</dbReference>
<gene>
    <name evidence="3" type="ORF">B0J13DRAFT_584507</name>
</gene>
<organism evidence="3 4">
    <name type="scientific">Dactylonectria estremocensis</name>
    <dbReference type="NCBI Taxonomy" id="1079267"/>
    <lineage>
        <taxon>Eukaryota</taxon>
        <taxon>Fungi</taxon>
        <taxon>Dikarya</taxon>
        <taxon>Ascomycota</taxon>
        <taxon>Pezizomycotina</taxon>
        <taxon>Sordariomycetes</taxon>
        <taxon>Hypocreomycetidae</taxon>
        <taxon>Hypocreales</taxon>
        <taxon>Nectriaceae</taxon>
        <taxon>Dactylonectria</taxon>
    </lineage>
</organism>
<proteinExistence type="predicted"/>
<protein>
    <recommendedName>
        <fullName evidence="2">PD-(D/E)XK nuclease-like domain-containing protein</fullName>
    </recommendedName>
</protein>
<dbReference type="OrthoDB" id="4161186at2759"/>
<feature type="compositionally biased region" description="Low complexity" evidence="1">
    <location>
        <begin position="49"/>
        <end position="79"/>
    </location>
</feature>
<reference evidence="3" key="1">
    <citation type="journal article" date="2021" name="Nat. Commun.">
        <title>Genetic determinants of endophytism in the Arabidopsis root mycobiome.</title>
        <authorList>
            <person name="Mesny F."/>
            <person name="Miyauchi S."/>
            <person name="Thiergart T."/>
            <person name="Pickel B."/>
            <person name="Atanasova L."/>
            <person name="Karlsson M."/>
            <person name="Huettel B."/>
            <person name="Barry K.W."/>
            <person name="Haridas S."/>
            <person name="Chen C."/>
            <person name="Bauer D."/>
            <person name="Andreopoulos W."/>
            <person name="Pangilinan J."/>
            <person name="LaButti K."/>
            <person name="Riley R."/>
            <person name="Lipzen A."/>
            <person name="Clum A."/>
            <person name="Drula E."/>
            <person name="Henrissat B."/>
            <person name="Kohler A."/>
            <person name="Grigoriev I.V."/>
            <person name="Martin F.M."/>
            <person name="Hacquard S."/>
        </authorList>
    </citation>
    <scope>NUCLEOTIDE SEQUENCE</scope>
    <source>
        <strain evidence="3">MPI-CAGE-AT-0021</strain>
    </source>
</reference>
<feature type="compositionally biased region" description="Basic and acidic residues" evidence="1">
    <location>
        <begin position="1"/>
        <end position="17"/>
    </location>
</feature>
<feature type="region of interest" description="Disordered" evidence="1">
    <location>
        <begin position="1"/>
        <end position="104"/>
    </location>
</feature>
<name>A0A9P9EXQ9_9HYPO</name>
<keyword evidence="4" id="KW-1185">Reference proteome</keyword>
<accession>A0A9P9EXQ9</accession>
<dbReference type="EMBL" id="JAGMUU010000008">
    <property type="protein sequence ID" value="KAH7147192.1"/>
    <property type="molecule type" value="Genomic_DNA"/>
</dbReference>
<dbReference type="Proteomes" id="UP000717696">
    <property type="component" value="Unassembled WGS sequence"/>
</dbReference>
<feature type="compositionally biased region" description="Polar residues" evidence="1">
    <location>
        <begin position="80"/>
        <end position="95"/>
    </location>
</feature>
<sequence length="394" mass="44540">MASKRHRDDDNDDHRDDEGETGDFAFAQTDLTPRPLRRRVPRNDSDTNSPSASIRSSASKLSSSKASSSKASKVSRNSSPTKQFRNASIQETGFSRASFDDDERPKSLDALTQTLWKINEGFGILPKGLQDDLTGERVPEWMFGGKPGFEASHLPGVQTVRKMLRLAKRCFQENLPESSWNNDVHSRVLEWVMRDSPSSTDLLDYRCWHVPLLTAQTVSPYRPENAPSKMVDFCICVQPGQKSRQFNAIQSLCVERPGLSINHTDWGDLTKYPIAVSIETKGPEQSYDAALLQVATWHASQWRSLLWERNPESTLEFLPGIIVIKHDWYFVATVRDDNGKARTFERVPMGSTETIPGIYKLSIALLTLLEWVRTEYWPAFQVDMLGFPATDDAL</sequence>
<comment type="caution">
    <text evidence="3">The sequence shown here is derived from an EMBL/GenBank/DDBJ whole genome shotgun (WGS) entry which is preliminary data.</text>
</comment>
<dbReference type="AlphaFoldDB" id="A0A9P9EXQ9"/>
<evidence type="ECO:0000313" key="4">
    <source>
        <dbReference type="Proteomes" id="UP000717696"/>
    </source>
</evidence>
<evidence type="ECO:0000313" key="3">
    <source>
        <dbReference type="EMBL" id="KAH7147192.1"/>
    </source>
</evidence>